<comment type="pathway">
    <text evidence="3">Amino-acid biosynthesis; L-leucine biosynthesis; L-leucine from 3-methyl-2-oxobutanoate: step 4/4.</text>
</comment>
<evidence type="ECO:0000256" key="7">
    <source>
        <dbReference type="ARBA" id="ARBA00048798"/>
    </source>
</evidence>
<dbReference type="Pfam" id="PF01063">
    <property type="entry name" value="Aminotran_4"/>
    <property type="match status" value="1"/>
</dbReference>
<comment type="pathway">
    <text evidence="2">Amino-acid biosynthesis; L-valine biosynthesis; L-valine from pyruvate: step 4/4.</text>
</comment>
<dbReference type="Gene3D" id="3.30.470.10">
    <property type="match status" value="1"/>
</dbReference>
<evidence type="ECO:0000256" key="4">
    <source>
        <dbReference type="ARBA" id="ARBA00009320"/>
    </source>
</evidence>
<dbReference type="GO" id="GO:0008483">
    <property type="term" value="F:transaminase activity"/>
    <property type="evidence" value="ECO:0007669"/>
    <property type="project" value="UniProtKB-KW"/>
</dbReference>
<comment type="similarity">
    <text evidence="4">Belongs to the class-IV pyridoxal-phosphate-dependent aminotransferase family.</text>
</comment>
<comment type="pathway">
    <text evidence="1">Amino-acid biosynthesis; L-isoleucine biosynthesis; L-isoleucine from 2-oxobutanoate: step 4/4.</text>
</comment>
<dbReference type="PANTHER" id="PTHR42743">
    <property type="entry name" value="AMINO-ACID AMINOTRANSFERASE"/>
    <property type="match status" value="1"/>
</dbReference>
<dbReference type="EMBL" id="JAPDDR010000005">
    <property type="protein sequence ID" value="MCW1914326.1"/>
    <property type="molecule type" value="Genomic_DNA"/>
</dbReference>
<accession>A0ABT3G490</accession>
<keyword evidence="10" id="KW-1185">Reference proteome</keyword>
<proteinExistence type="inferred from homology"/>
<evidence type="ECO:0000313" key="10">
    <source>
        <dbReference type="Proteomes" id="UP001165653"/>
    </source>
</evidence>
<dbReference type="InterPro" id="IPR043132">
    <property type="entry name" value="BCAT-like_C"/>
</dbReference>
<dbReference type="PANTHER" id="PTHR42743:SF11">
    <property type="entry name" value="AMINODEOXYCHORISMATE LYASE"/>
    <property type="match status" value="1"/>
</dbReference>
<comment type="catalytic activity">
    <reaction evidence="6">
        <text>L-valine + 2-oxoglutarate = 3-methyl-2-oxobutanoate + L-glutamate</text>
        <dbReference type="Rhea" id="RHEA:24813"/>
        <dbReference type="ChEBI" id="CHEBI:11851"/>
        <dbReference type="ChEBI" id="CHEBI:16810"/>
        <dbReference type="ChEBI" id="CHEBI:29985"/>
        <dbReference type="ChEBI" id="CHEBI:57762"/>
        <dbReference type="EC" id="2.6.1.42"/>
    </reaction>
</comment>
<dbReference type="SUPFAM" id="SSF56752">
    <property type="entry name" value="D-aminoacid aminotransferase-like PLP-dependent enzymes"/>
    <property type="match status" value="1"/>
</dbReference>
<name>A0ABT3G490_9BACT</name>
<evidence type="ECO:0000256" key="8">
    <source>
        <dbReference type="ARBA" id="ARBA00049229"/>
    </source>
</evidence>
<comment type="caution">
    <text evidence="9">The sequence shown here is derived from an EMBL/GenBank/DDBJ whole genome shotgun (WGS) entry which is preliminary data.</text>
</comment>
<gene>
    <name evidence="9" type="ORF">OJ996_12115</name>
</gene>
<dbReference type="InterPro" id="IPR050571">
    <property type="entry name" value="Class-IV_PLP-Dep_Aminotrnsfr"/>
</dbReference>
<dbReference type="InterPro" id="IPR036038">
    <property type="entry name" value="Aminotransferase-like"/>
</dbReference>
<evidence type="ECO:0000313" key="9">
    <source>
        <dbReference type="EMBL" id="MCW1914326.1"/>
    </source>
</evidence>
<keyword evidence="9" id="KW-0808">Transferase</keyword>
<dbReference type="InterPro" id="IPR043131">
    <property type="entry name" value="BCAT-like_N"/>
</dbReference>
<keyword evidence="9" id="KW-0032">Aminotransferase</keyword>
<protein>
    <recommendedName>
        <fullName evidence="5">branched-chain-amino-acid transaminase</fullName>
        <ecNumber evidence="5">2.6.1.42</ecNumber>
    </recommendedName>
</protein>
<dbReference type="Proteomes" id="UP001165653">
    <property type="component" value="Unassembled WGS sequence"/>
</dbReference>
<evidence type="ECO:0000256" key="3">
    <source>
        <dbReference type="ARBA" id="ARBA00005072"/>
    </source>
</evidence>
<evidence type="ECO:0000256" key="2">
    <source>
        <dbReference type="ARBA" id="ARBA00004931"/>
    </source>
</evidence>
<dbReference type="Gene3D" id="3.20.10.10">
    <property type="entry name" value="D-amino Acid Aminotransferase, subunit A, domain 2"/>
    <property type="match status" value="1"/>
</dbReference>
<evidence type="ECO:0000256" key="1">
    <source>
        <dbReference type="ARBA" id="ARBA00004824"/>
    </source>
</evidence>
<comment type="catalytic activity">
    <reaction evidence="7">
        <text>L-isoleucine + 2-oxoglutarate = (S)-3-methyl-2-oxopentanoate + L-glutamate</text>
        <dbReference type="Rhea" id="RHEA:24801"/>
        <dbReference type="ChEBI" id="CHEBI:16810"/>
        <dbReference type="ChEBI" id="CHEBI:29985"/>
        <dbReference type="ChEBI" id="CHEBI:35146"/>
        <dbReference type="ChEBI" id="CHEBI:58045"/>
        <dbReference type="EC" id="2.6.1.42"/>
    </reaction>
</comment>
<dbReference type="InterPro" id="IPR001544">
    <property type="entry name" value="Aminotrans_IV"/>
</dbReference>
<reference evidence="9" key="1">
    <citation type="submission" date="2022-10" db="EMBL/GenBank/DDBJ databases">
        <title>Luteolibacter sp. GHJ8, whole genome shotgun sequencing project.</title>
        <authorList>
            <person name="Zhao G."/>
            <person name="Shen L."/>
        </authorList>
    </citation>
    <scope>NUCLEOTIDE SEQUENCE</scope>
    <source>
        <strain evidence="9">GHJ8</strain>
    </source>
</reference>
<dbReference type="RefSeq" id="WP_264513851.1">
    <property type="nucleotide sequence ID" value="NZ_JAPDDR010000005.1"/>
</dbReference>
<comment type="catalytic activity">
    <reaction evidence="8">
        <text>L-leucine + 2-oxoglutarate = 4-methyl-2-oxopentanoate + L-glutamate</text>
        <dbReference type="Rhea" id="RHEA:18321"/>
        <dbReference type="ChEBI" id="CHEBI:16810"/>
        <dbReference type="ChEBI" id="CHEBI:17865"/>
        <dbReference type="ChEBI" id="CHEBI:29985"/>
        <dbReference type="ChEBI" id="CHEBI:57427"/>
        <dbReference type="EC" id="2.6.1.42"/>
    </reaction>
</comment>
<organism evidence="9 10">
    <name type="scientific">Luteolibacter rhizosphaerae</name>
    <dbReference type="NCBI Taxonomy" id="2989719"/>
    <lineage>
        <taxon>Bacteria</taxon>
        <taxon>Pseudomonadati</taxon>
        <taxon>Verrucomicrobiota</taxon>
        <taxon>Verrucomicrobiia</taxon>
        <taxon>Verrucomicrobiales</taxon>
        <taxon>Verrucomicrobiaceae</taxon>
        <taxon>Luteolibacter</taxon>
    </lineage>
</organism>
<dbReference type="EC" id="2.6.1.42" evidence="5"/>
<evidence type="ECO:0000256" key="5">
    <source>
        <dbReference type="ARBA" id="ARBA00013053"/>
    </source>
</evidence>
<evidence type="ECO:0000256" key="6">
    <source>
        <dbReference type="ARBA" id="ARBA00048212"/>
    </source>
</evidence>
<sequence length="272" mass="28512">MIWCNGEILDGPLAVSAGDRGLTHGLGVFETILAVDGSPVALDLHLQRMSSGAARLGLDARRISGATIGNSIRDLLRRKKLTQGRARVRITLTAGSGELRALAPGSDSILAITAAPAATPPVSVALVTAPFPRNEASPLAGVKCLSYAENLLALDYARRMEADECLFLNTRGELCEATTSNLFLVRDGEILTPPLSSGCLPGTMRHRVIAACADLGIGVGEPALHPADLLAASELFTSSAIRGLVPVSIIDQREMPDAVMVKRLSQHLGSHA</sequence>
<dbReference type="CDD" id="cd00449">
    <property type="entry name" value="PLPDE_IV"/>
    <property type="match status" value="1"/>
</dbReference>